<gene>
    <name evidence="1" type="ORF">CNECB9_4760008</name>
</gene>
<evidence type="ECO:0000313" key="1">
    <source>
        <dbReference type="EMBL" id="SCU87792.1"/>
    </source>
</evidence>
<reference evidence="1" key="1">
    <citation type="submission" date="2016-09" db="EMBL/GenBank/DDBJ databases">
        <authorList>
            <person name="Capua I."/>
            <person name="De Benedictis P."/>
            <person name="Joannis T."/>
            <person name="Lombin L.H."/>
            <person name="Cattoli G."/>
        </authorList>
    </citation>
    <scope>NUCLEOTIDE SEQUENCE</scope>
    <source>
        <strain evidence="1">B9</strain>
    </source>
</reference>
<proteinExistence type="predicted"/>
<organism evidence="1">
    <name type="scientific">Cupriavidus necator</name>
    <name type="common">Alcaligenes eutrophus</name>
    <name type="synonym">Ralstonia eutropha</name>
    <dbReference type="NCBI Taxonomy" id="106590"/>
    <lineage>
        <taxon>Bacteria</taxon>
        <taxon>Pseudomonadati</taxon>
        <taxon>Pseudomonadota</taxon>
        <taxon>Betaproteobacteria</taxon>
        <taxon>Burkholderiales</taxon>
        <taxon>Burkholderiaceae</taxon>
        <taxon>Cupriavidus</taxon>
    </lineage>
</organism>
<dbReference type="AlphaFoldDB" id="A0A1K0IME1"/>
<name>A0A1K0IME1_CUPNE</name>
<accession>A0A1K0IME1</accession>
<dbReference type="EMBL" id="FMSH01000419">
    <property type="protein sequence ID" value="SCU87792.1"/>
    <property type="molecule type" value="Genomic_DNA"/>
</dbReference>
<protein>
    <submittedName>
        <fullName evidence="1">Uncharacterized protein</fullName>
    </submittedName>
</protein>
<sequence>MLPAVLLLLRVEGQWDSRLEPPRNADDWSARGSPRLLTTRDRHRTANIHDRLPPTKHSESCASTTTEFVSHQYLYGIGGGDDMSKRPPVTFLTLACG</sequence>